<dbReference type="InterPro" id="IPR050952">
    <property type="entry name" value="TRIM-NHL_E3_ligases"/>
</dbReference>
<keyword evidence="1" id="KW-0677">Repeat</keyword>
<dbReference type="GeneID" id="68111426"/>
<dbReference type="PANTHER" id="PTHR24104:SF25">
    <property type="entry name" value="PROTEIN LIN-41"/>
    <property type="match status" value="1"/>
</dbReference>
<dbReference type="GO" id="GO:0061630">
    <property type="term" value="F:ubiquitin protein ligase activity"/>
    <property type="evidence" value="ECO:0007669"/>
    <property type="project" value="TreeGrafter"/>
</dbReference>
<sequence>MKLNDNDDPRSSYQPQDLHNNTHDGWRELNACCWEDDSRSDVVKIILIHLLPKRQATRNNDENHHDEFMNEPNGTNAYELIEKLIQKMRTVKRRAQPFSMNFELVHTFGRFGVYGTDSHLFHCPFDVKISYSHSCILISDTRNSRIMVFDLHTKEFRTSIPSPSKYPLFLCVEENYDGKNNDALIFGCENFGVYKYDLNELLEKSPNMEACNSIWISQIFVSPQGIVLLSSKSHAYICDWDEHNMKILNVKTGELVQSMKVQSPYGIDFSDDGDIIISETFPSHKIQIFRMNENRDNWQCIKSFGKYGQLNGEFDHPFALVFDKVAKHIIVSDNHRIQIFEKDGSFLKSFGEENSRMNQFSAVTGMCLNELTGELVICDSLNHRVLIYK</sequence>
<feature type="compositionally biased region" description="Basic and acidic residues" evidence="3">
    <location>
        <begin position="1"/>
        <end position="10"/>
    </location>
</feature>
<dbReference type="GO" id="GO:0043161">
    <property type="term" value="P:proteasome-mediated ubiquitin-dependent protein catabolic process"/>
    <property type="evidence" value="ECO:0007669"/>
    <property type="project" value="TreeGrafter"/>
</dbReference>
<gene>
    <name evidence="4" type="ORF">FDP41_004208</name>
</gene>
<dbReference type="Proteomes" id="UP000444721">
    <property type="component" value="Unassembled WGS sequence"/>
</dbReference>
<comment type="caution">
    <text evidence="4">The sequence shown here is derived from an EMBL/GenBank/DDBJ whole genome shotgun (WGS) entry which is preliminary data.</text>
</comment>
<keyword evidence="5" id="KW-1185">Reference proteome</keyword>
<feature type="repeat" description="NHL" evidence="2">
    <location>
        <begin position="301"/>
        <end position="343"/>
    </location>
</feature>
<dbReference type="PROSITE" id="PS51125">
    <property type="entry name" value="NHL"/>
    <property type="match status" value="1"/>
</dbReference>
<evidence type="ECO:0000256" key="3">
    <source>
        <dbReference type="SAM" id="MobiDB-lite"/>
    </source>
</evidence>
<dbReference type="Gene3D" id="2.120.10.30">
    <property type="entry name" value="TolB, C-terminal domain"/>
    <property type="match status" value="2"/>
</dbReference>
<dbReference type="InterPro" id="IPR001258">
    <property type="entry name" value="NHL_repeat"/>
</dbReference>
<dbReference type="VEuPathDB" id="AmoebaDB:NfTy_068370"/>
<dbReference type="OMA" id="ECKESKY"/>
<dbReference type="GO" id="GO:0008270">
    <property type="term" value="F:zinc ion binding"/>
    <property type="evidence" value="ECO:0007669"/>
    <property type="project" value="UniProtKB-KW"/>
</dbReference>
<name>A0A6A5BGC6_NAEFO</name>
<organism evidence="4 5">
    <name type="scientific">Naegleria fowleri</name>
    <name type="common">Brain eating amoeba</name>
    <dbReference type="NCBI Taxonomy" id="5763"/>
    <lineage>
        <taxon>Eukaryota</taxon>
        <taxon>Discoba</taxon>
        <taxon>Heterolobosea</taxon>
        <taxon>Tetramitia</taxon>
        <taxon>Eutetramitia</taxon>
        <taxon>Vahlkampfiidae</taxon>
        <taxon>Naegleria</taxon>
    </lineage>
</organism>
<evidence type="ECO:0000256" key="2">
    <source>
        <dbReference type="PROSITE-ProRule" id="PRU00504"/>
    </source>
</evidence>
<reference evidence="4 5" key="1">
    <citation type="journal article" date="2019" name="Sci. Rep.">
        <title>Nanopore sequencing improves the draft genome of the human pathogenic amoeba Naegleria fowleri.</title>
        <authorList>
            <person name="Liechti N."/>
            <person name="Schurch N."/>
            <person name="Bruggmann R."/>
            <person name="Wittwer M."/>
        </authorList>
    </citation>
    <scope>NUCLEOTIDE SEQUENCE [LARGE SCALE GENOMIC DNA]</scope>
    <source>
        <strain evidence="4 5">ATCC 30894</strain>
    </source>
</reference>
<dbReference type="PANTHER" id="PTHR24104">
    <property type="entry name" value="E3 UBIQUITIN-PROTEIN LIGASE NHLRC1-RELATED"/>
    <property type="match status" value="1"/>
</dbReference>
<dbReference type="RefSeq" id="XP_044561626.1">
    <property type="nucleotide sequence ID" value="XM_044707598.1"/>
</dbReference>
<accession>A0A6A5BGC6</accession>
<evidence type="ECO:0000313" key="4">
    <source>
        <dbReference type="EMBL" id="KAF0976913.1"/>
    </source>
</evidence>
<evidence type="ECO:0000313" key="5">
    <source>
        <dbReference type="Proteomes" id="UP000444721"/>
    </source>
</evidence>
<dbReference type="InterPro" id="IPR011042">
    <property type="entry name" value="6-blade_b-propeller_TolB-like"/>
</dbReference>
<proteinExistence type="predicted"/>
<feature type="region of interest" description="Disordered" evidence="3">
    <location>
        <begin position="1"/>
        <end position="20"/>
    </location>
</feature>
<dbReference type="AlphaFoldDB" id="A0A6A5BGC6"/>
<dbReference type="GO" id="GO:0000209">
    <property type="term" value="P:protein polyubiquitination"/>
    <property type="evidence" value="ECO:0007669"/>
    <property type="project" value="TreeGrafter"/>
</dbReference>
<protein>
    <recommendedName>
        <fullName evidence="6">SMP-30/Gluconolactonase/LRE-like region domain-containing protein</fullName>
    </recommendedName>
</protein>
<evidence type="ECO:0000256" key="1">
    <source>
        <dbReference type="ARBA" id="ARBA00022737"/>
    </source>
</evidence>
<dbReference type="SUPFAM" id="SSF75011">
    <property type="entry name" value="3-carboxy-cis,cis-mucoante lactonizing enzyme"/>
    <property type="match status" value="1"/>
</dbReference>
<dbReference type="VEuPathDB" id="AmoebaDB:FDP41_004208"/>
<dbReference type="VEuPathDB" id="AmoebaDB:NF0041590"/>
<dbReference type="CDD" id="cd05819">
    <property type="entry name" value="NHL"/>
    <property type="match status" value="1"/>
</dbReference>
<evidence type="ECO:0008006" key="6">
    <source>
        <dbReference type="Google" id="ProtNLM"/>
    </source>
</evidence>
<dbReference type="EMBL" id="VFQX01000036">
    <property type="protein sequence ID" value="KAF0976913.1"/>
    <property type="molecule type" value="Genomic_DNA"/>
</dbReference>
<dbReference type="OrthoDB" id="342730at2759"/>